<organism evidence="10 11">
    <name type="scientific">Candidatus Magasanikbacteria bacterium GW2011_GWC2_37_14</name>
    <dbReference type="NCBI Taxonomy" id="1619046"/>
    <lineage>
        <taxon>Bacteria</taxon>
        <taxon>Candidatus Magasanikiibacteriota</taxon>
    </lineage>
</organism>
<comment type="similarity">
    <text evidence="2">In the N-terminal section; belongs to the N-acetylglucosamine-1-phosphate uridyltransferase family.</text>
</comment>
<dbReference type="InterPro" id="IPR050065">
    <property type="entry name" value="GlmU-like"/>
</dbReference>
<keyword evidence="3" id="KW-0808">Transferase</keyword>
<name>A0A0G0G9K7_9BACT</name>
<dbReference type="PANTHER" id="PTHR43584:SF3">
    <property type="entry name" value="BIFUNCTIONAL PROTEIN GLMU"/>
    <property type="match status" value="1"/>
</dbReference>
<comment type="function">
    <text evidence="8">Catalyzes the last two sequential reactions in the de novo biosynthetic pathway for UDP-N-acetylglucosamine (UDP-GlcNAc). The C-terminal domain catalyzes the transfer of acetyl group from acetyl coenzyme A to glucosamine-1-phosphate (GlcN-1-P) to produce N-acetylglucosamine-1-phosphate (GlcNAc-1-P), which is converted into UDP-GlcNAc by the transfer of uridine 5-monophosphate (from uridine 5-triphosphate), a reaction catalyzed by the N-terminal domain.</text>
</comment>
<evidence type="ECO:0000313" key="10">
    <source>
        <dbReference type="EMBL" id="KKQ27778.1"/>
    </source>
</evidence>
<evidence type="ECO:0000313" key="11">
    <source>
        <dbReference type="Proteomes" id="UP000034849"/>
    </source>
</evidence>
<dbReference type="InterPro" id="IPR029044">
    <property type="entry name" value="Nucleotide-diphossugar_trans"/>
</dbReference>
<evidence type="ECO:0000256" key="8">
    <source>
        <dbReference type="ARBA" id="ARBA00049628"/>
    </source>
</evidence>
<sequence>MTKESNLGIIILAAGKGTRMKSNKLKVMHEINNLPLIEYVMYTAEMLGTKLKPVVVVCNDDPAVQDYLKNRATYVIQKERLGTGHAVMMAEEFLKGKVENIVVLYGDMPFLSTNSIKKLVNKHLKKNNQLTLMTAEVSDFNDWRENFYDYGRVIRGGIKNYIVKIVEKKDATEKQLRIKEVNTSLFCFNSDWLWNNLKKLNNNNKQGEYYLTDLVGLAFAEGQKLSSVAMDPKEAIGINTKEHLEKLGVEII</sequence>
<protein>
    <submittedName>
        <fullName evidence="10">Bifunctional protein GlmU</fullName>
    </submittedName>
</protein>
<comment type="catalytic activity">
    <reaction evidence="6">
        <text>alpha-D-glucosamine 1-phosphate + acetyl-CoA = N-acetyl-alpha-D-glucosamine 1-phosphate + CoA + H(+)</text>
        <dbReference type="Rhea" id="RHEA:13725"/>
        <dbReference type="ChEBI" id="CHEBI:15378"/>
        <dbReference type="ChEBI" id="CHEBI:57287"/>
        <dbReference type="ChEBI" id="CHEBI:57288"/>
        <dbReference type="ChEBI" id="CHEBI:57776"/>
        <dbReference type="ChEBI" id="CHEBI:58516"/>
        <dbReference type="EC" id="2.3.1.157"/>
    </reaction>
</comment>
<gene>
    <name evidence="10" type="ORF">US42_C0005G0003</name>
</gene>
<dbReference type="GO" id="GO:0019134">
    <property type="term" value="F:glucosamine-1-phosphate N-acetyltransferase activity"/>
    <property type="evidence" value="ECO:0007669"/>
    <property type="project" value="UniProtKB-EC"/>
</dbReference>
<dbReference type="PATRIC" id="fig|1619046.3.peg.332"/>
<reference evidence="10 11" key="1">
    <citation type="journal article" date="2015" name="Nature">
        <title>rRNA introns, odd ribosomes, and small enigmatic genomes across a large radiation of phyla.</title>
        <authorList>
            <person name="Brown C.T."/>
            <person name="Hug L.A."/>
            <person name="Thomas B.C."/>
            <person name="Sharon I."/>
            <person name="Castelle C.J."/>
            <person name="Singh A."/>
            <person name="Wilkins M.J."/>
            <person name="Williams K.H."/>
            <person name="Banfield J.F."/>
        </authorList>
    </citation>
    <scope>NUCLEOTIDE SEQUENCE [LARGE SCALE GENOMIC DNA]</scope>
</reference>
<feature type="domain" description="MobA-like NTP transferase" evidence="9">
    <location>
        <begin position="10"/>
        <end position="131"/>
    </location>
</feature>
<dbReference type="InterPro" id="IPR025877">
    <property type="entry name" value="MobA-like_NTP_Trfase"/>
</dbReference>
<dbReference type="PANTHER" id="PTHR43584">
    <property type="entry name" value="NUCLEOTIDYL TRANSFERASE"/>
    <property type="match status" value="1"/>
</dbReference>
<accession>A0A0G0G9K7</accession>
<dbReference type="GO" id="GO:0003977">
    <property type="term" value="F:UDP-N-acetylglucosamine diphosphorylase activity"/>
    <property type="evidence" value="ECO:0007669"/>
    <property type="project" value="UniProtKB-EC"/>
</dbReference>
<comment type="similarity">
    <text evidence="1">In the C-terminal section; belongs to the transferase hexapeptide repeat family.</text>
</comment>
<dbReference type="SUPFAM" id="SSF53448">
    <property type="entry name" value="Nucleotide-diphospho-sugar transferases"/>
    <property type="match status" value="1"/>
</dbReference>
<dbReference type="CDD" id="cd02540">
    <property type="entry name" value="GT2_GlmU_N_bac"/>
    <property type="match status" value="1"/>
</dbReference>
<evidence type="ECO:0000256" key="1">
    <source>
        <dbReference type="ARBA" id="ARBA00007707"/>
    </source>
</evidence>
<dbReference type="Proteomes" id="UP000034849">
    <property type="component" value="Unassembled WGS sequence"/>
</dbReference>
<keyword evidence="5" id="KW-0012">Acyltransferase</keyword>
<evidence type="ECO:0000256" key="4">
    <source>
        <dbReference type="ARBA" id="ARBA00022695"/>
    </source>
</evidence>
<evidence type="ECO:0000256" key="7">
    <source>
        <dbReference type="ARBA" id="ARBA00048493"/>
    </source>
</evidence>
<evidence type="ECO:0000256" key="2">
    <source>
        <dbReference type="ARBA" id="ARBA00007947"/>
    </source>
</evidence>
<comment type="caution">
    <text evidence="10">The sequence shown here is derived from an EMBL/GenBank/DDBJ whole genome shotgun (WGS) entry which is preliminary data.</text>
</comment>
<evidence type="ECO:0000256" key="3">
    <source>
        <dbReference type="ARBA" id="ARBA00022679"/>
    </source>
</evidence>
<dbReference type="EMBL" id="LBSX01000005">
    <property type="protein sequence ID" value="KKQ27778.1"/>
    <property type="molecule type" value="Genomic_DNA"/>
</dbReference>
<dbReference type="STRING" id="1619046.US42_C0005G0003"/>
<evidence type="ECO:0000259" key="9">
    <source>
        <dbReference type="Pfam" id="PF12804"/>
    </source>
</evidence>
<dbReference type="Pfam" id="PF12804">
    <property type="entry name" value="NTP_transf_3"/>
    <property type="match status" value="1"/>
</dbReference>
<evidence type="ECO:0000256" key="5">
    <source>
        <dbReference type="ARBA" id="ARBA00023315"/>
    </source>
</evidence>
<comment type="catalytic activity">
    <reaction evidence="7">
        <text>N-acetyl-alpha-D-glucosamine 1-phosphate + UTP + H(+) = UDP-N-acetyl-alpha-D-glucosamine + diphosphate</text>
        <dbReference type="Rhea" id="RHEA:13509"/>
        <dbReference type="ChEBI" id="CHEBI:15378"/>
        <dbReference type="ChEBI" id="CHEBI:33019"/>
        <dbReference type="ChEBI" id="CHEBI:46398"/>
        <dbReference type="ChEBI" id="CHEBI:57705"/>
        <dbReference type="ChEBI" id="CHEBI:57776"/>
        <dbReference type="EC" id="2.7.7.23"/>
    </reaction>
</comment>
<dbReference type="Gene3D" id="3.90.550.10">
    <property type="entry name" value="Spore Coat Polysaccharide Biosynthesis Protein SpsA, Chain A"/>
    <property type="match status" value="1"/>
</dbReference>
<dbReference type="AlphaFoldDB" id="A0A0G0G9K7"/>
<keyword evidence="4" id="KW-0548">Nucleotidyltransferase</keyword>
<evidence type="ECO:0000256" key="6">
    <source>
        <dbReference type="ARBA" id="ARBA00048247"/>
    </source>
</evidence>
<proteinExistence type="inferred from homology"/>